<evidence type="ECO:0000313" key="4">
    <source>
        <dbReference type="Proteomes" id="UP000650511"/>
    </source>
</evidence>
<keyword evidence="4" id="KW-1185">Reference proteome</keyword>
<feature type="region of interest" description="Disordered" evidence="1">
    <location>
        <begin position="26"/>
        <end position="46"/>
    </location>
</feature>
<evidence type="ECO:0000256" key="2">
    <source>
        <dbReference type="SAM" id="Phobius"/>
    </source>
</evidence>
<dbReference type="InterPro" id="IPR015943">
    <property type="entry name" value="WD40/YVTN_repeat-like_dom_sf"/>
</dbReference>
<dbReference type="SUPFAM" id="SSF50998">
    <property type="entry name" value="Quinoprotein alcohol dehydrogenase-like"/>
    <property type="match status" value="1"/>
</dbReference>
<dbReference type="EMBL" id="BMHA01000007">
    <property type="protein sequence ID" value="GGI07087.1"/>
    <property type="molecule type" value="Genomic_DNA"/>
</dbReference>
<feature type="transmembrane region" description="Helical" evidence="2">
    <location>
        <begin position="47"/>
        <end position="68"/>
    </location>
</feature>
<feature type="region of interest" description="Disordered" evidence="1">
    <location>
        <begin position="70"/>
        <end position="120"/>
    </location>
</feature>
<sequence>MAAQTCAQCAASWPRRSRWCGHCGTPLPAVASADRGDRRQARRPRPAGPAVLAVLAVAVVAAGLATLARLPAPDLTPPGSARDLDVELPADARPGPTTDDDAGGGNGSDGTTGDGDRAPTPCFPGGCPVWVADEVDHRNVWVGDDLAVHAGRSGLLGIDLDTGAVRWRRPGGDATAAFPWHYAVQAAVDRDGVAVVDDRVLRVHDPLDGRPRGELVLPFERLHDLRWSEGVLQVTGGGWQAAGPDVLLFVSADATLQHAEEGLDGVALLDEDTLLTLDGDRQRLRLRGASDGAVRWESAGRSVWATVGATVVHAIDDDGAVTSVDRATGAQLATTGVEGHDRPEPLDDWLLVRTDEGRTLVDPRAGSEPVRLPPAPRRTPGAAVAVQDRVVFAEVTAGGDLAVVAADRDGGGASELLVAGDDLDARSRVEDHVLQVPDAPSDVVDVVLGGGRVLVRLSVDPLEVVAVDRRELPTGAQVAWHDGVTLVRHAGVTRVLGTAGSVELPGTVEVAATDPLLLHGSPGLLRLDRRTLFDTAG</sequence>
<dbReference type="InterPro" id="IPR011047">
    <property type="entry name" value="Quinoprotein_ADH-like_sf"/>
</dbReference>
<evidence type="ECO:0008006" key="5">
    <source>
        <dbReference type="Google" id="ProtNLM"/>
    </source>
</evidence>
<keyword evidence="2" id="KW-0472">Membrane</keyword>
<name>A0A8J3AFS3_9ACTN</name>
<keyword evidence="2" id="KW-0812">Transmembrane</keyword>
<evidence type="ECO:0000313" key="3">
    <source>
        <dbReference type="EMBL" id="GGI07087.1"/>
    </source>
</evidence>
<feature type="region of interest" description="Disordered" evidence="1">
    <location>
        <begin position="360"/>
        <end position="379"/>
    </location>
</feature>
<protein>
    <recommendedName>
        <fullName evidence="5">PQQ-like domain-containing protein</fullName>
    </recommendedName>
</protein>
<dbReference type="Proteomes" id="UP000650511">
    <property type="component" value="Unassembled WGS sequence"/>
</dbReference>
<gene>
    <name evidence="3" type="ORF">GCM10011354_22340</name>
</gene>
<reference evidence="3" key="2">
    <citation type="submission" date="2020-09" db="EMBL/GenBank/DDBJ databases">
        <authorList>
            <person name="Sun Q."/>
            <person name="Zhou Y."/>
        </authorList>
    </citation>
    <scope>NUCLEOTIDE SEQUENCE</scope>
    <source>
        <strain evidence="3">CGMCC 1.14988</strain>
    </source>
</reference>
<evidence type="ECO:0000256" key="1">
    <source>
        <dbReference type="SAM" id="MobiDB-lite"/>
    </source>
</evidence>
<proteinExistence type="predicted"/>
<keyword evidence="2" id="KW-1133">Transmembrane helix</keyword>
<dbReference type="Gene3D" id="2.130.10.10">
    <property type="entry name" value="YVTN repeat-like/Quinoprotein amine dehydrogenase"/>
    <property type="match status" value="1"/>
</dbReference>
<reference evidence="3" key="1">
    <citation type="journal article" date="2014" name="Int. J. Syst. Evol. Microbiol.">
        <title>Complete genome sequence of Corynebacterium casei LMG S-19264T (=DSM 44701T), isolated from a smear-ripened cheese.</title>
        <authorList>
            <consortium name="US DOE Joint Genome Institute (JGI-PGF)"/>
            <person name="Walter F."/>
            <person name="Albersmeier A."/>
            <person name="Kalinowski J."/>
            <person name="Ruckert C."/>
        </authorList>
    </citation>
    <scope>NUCLEOTIDE SEQUENCE</scope>
    <source>
        <strain evidence="3">CGMCC 1.14988</strain>
    </source>
</reference>
<dbReference type="AlphaFoldDB" id="A0A8J3AFS3"/>
<comment type="caution">
    <text evidence="3">The sequence shown here is derived from an EMBL/GenBank/DDBJ whole genome shotgun (WGS) entry which is preliminary data.</text>
</comment>
<feature type="compositionally biased region" description="Gly residues" evidence="1">
    <location>
        <begin position="103"/>
        <end position="113"/>
    </location>
</feature>
<accession>A0A8J3AFS3</accession>
<organism evidence="3 4">
    <name type="scientific">Egicoccus halophilus</name>
    <dbReference type="NCBI Taxonomy" id="1670830"/>
    <lineage>
        <taxon>Bacteria</taxon>
        <taxon>Bacillati</taxon>
        <taxon>Actinomycetota</taxon>
        <taxon>Nitriliruptoria</taxon>
        <taxon>Egicoccales</taxon>
        <taxon>Egicoccaceae</taxon>
        <taxon>Egicoccus</taxon>
    </lineage>
</organism>